<keyword evidence="2" id="KW-1185">Reference proteome</keyword>
<dbReference type="Proteomes" id="UP000184315">
    <property type="component" value="Unassembled WGS sequence"/>
</dbReference>
<name>A0A1J1LLE5_9CYAN</name>
<accession>A0A1J1LLE5</accession>
<protein>
    <submittedName>
        <fullName evidence="1">Uncharacterized protein</fullName>
    </submittedName>
</protein>
<sequence length="63" mass="7424">MISPLTTLPLENGDQLTRIEFERRYATMSDIKKAELIEGIVYMAASRFRRHYKKRSISGFMVR</sequence>
<proteinExistence type="predicted"/>
<dbReference type="STRING" id="671072.PL9214500277"/>
<gene>
    <name evidence="1" type="ORF">PL9214500277</name>
</gene>
<dbReference type="EMBL" id="CZDF01000156">
    <property type="protein sequence ID" value="CUR33030.1"/>
    <property type="molecule type" value="Genomic_DNA"/>
</dbReference>
<evidence type="ECO:0000313" key="2">
    <source>
        <dbReference type="Proteomes" id="UP000184315"/>
    </source>
</evidence>
<evidence type="ECO:0000313" key="1">
    <source>
        <dbReference type="EMBL" id="CUR33030.1"/>
    </source>
</evidence>
<organism evidence="1 2">
    <name type="scientific">Planktothrix tepida PCC 9214</name>
    <dbReference type="NCBI Taxonomy" id="671072"/>
    <lineage>
        <taxon>Bacteria</taxon>
        <taxon>Bacillati</taxon>
        <taxon>Cyanobacteriota</taxon>
        <taxon>Cyanophyceae</taxon>
        <taxon>Oscillatoriophycideae</taxon>
        <taxon>Oscillatoriales</taxon>
        <taxon>Microcoleaceae</taxon>
        <taxon>Planktothrix</taxon>
    </lineage>
</organism>
<dbReference type="AlphaFoldDB" id="A0A1J1LLE5"/>
<reference evidence="2" key="1">
    <citation type="submission" date="2015-10" db="EMBL/GenBank/DDBJ databases">
        <authorList>
            <person name="Regsiter A."/>
            <person name="william w."/>
        </authorList>
    </citation>
    <scope>NUCLEOTIDE SEQUENCE [LARGE SCALE GENOMIC DNA]</scope>
</reference>